<dbReference type="AlphaFoldDB" id="A0A8B8A9R4"/>
<gene>
    <name evidence="8" type="primary">LOC111100026</name>
</gene>
<evidence type="ECO:0000313" key="7">
    <source>
        <dbReference type="Proteomes" id="UP000694844"/>
    </source>
</evidence>
<proteinExistence type="inferred from homology"/>
<dbReference type="SUPFAM" id="SSF54001">
    <property type="entry name" value="Cysteine proteinases"/>
    <property type="match status" value="1"/>
</dbReference>
<sequence length="750" mass="83583">MEKAWNCLAKKVLKFFETYPGSRIICMAVVNNTFQVVGDSNLQRVFCEDDRSRLMEMYRDAMFMGEEEEEIKEHVLSTVGESLRKESAKMDVIEMRAILSQACGPINCTSSRTKRRHWYSNVANAPEWWTDTDVPWVSLNHPKKGERRLSRRDLEILIKSLQDHLGILEPASKKQRSCPPDPEDAGCPPEREDAGCPPEREDAGCPPEREDAGCPPEREDAGCPPEREDAGCPPEREDAGCPPEREDAGCPPESEDAGCPIDREDAGCPPECEDAGCPPEREDAGCPPEREDAGCPPEREDAGCPPEREDAGCPPEREDAGCPPEREDAGCPPEREDAGCPPECEDAGCPLDPEDAGCPPESEDAGCPIDREDAGCPPEREDAGCPPEHEDAGCPPEREDAGCPIDREDAGCPPEREDAGCPPEREDAGCPPEREDAGSQVPHSDATPLQEDPDIASSPQCENPADAENVDNILRYLDTLWRKRTIPTKENFLISLCEGVKLNAAAFHTLKDKVSDEILDACMMTMLRNEKSDFEYMNCALFSMVMSAHLHDGTVDCEISSQYLLGFFNLGRCHWVLIVIDCRSSTIYVLDPLGETSKLLKSVLGNWRNYLKSSKYNTSLAESPWAVQTLPHVKQQDSNSCGIFCLMFAEKMLHGNDLVFPCNNAVVASFRRKVVSLIIQNQDLTVLMGLCRICRQSQRHRERQEEINWVGCDECGQFWCHFLCLKAHFKISEDFNQFSQRKWKCCVCSV</sequence>
<keyword evidence="7" id="KW-1185">Reference proteome</keyword>
<evidence type="ECO:0000313" key="8">
    <source>
        <dbReference type="RefSeq" id="XP_022287303.1"/>
    </source>
</evidence>
<evidence type="ECO:0000259" key="6">
    <source>
        <dbReference type="PROSITE" id="PS50600"/>
    </source>
</evidence>
<dbReference type="KEGG" id="cvn:111100026"/>
<name>A0A8B8A9R4_CRAVI</name>
<organism evidence="7 8">
    <name type="scientific">Crassostrea virginica</name>
    <name type="common">Eastern oyster</name>
    <dbReference type="NCBI Taxonomy" id="6565"/>
    <lineage>
        <taxon>Eukaryota</taxon>
        <taxon>Metazoa</taxon>
        <taxon>Spiralia</taxon>
        <taxon>Lophotrochozoa</taxon>
        <taxon>Mollusca</taxon>
        <taxon>Bivalvia</taxon>
        <taxon>Autobranchia</taxon>
        <taxon>Pteriomorphia</taxon>
        <taxon>Ostreida</taxon>
        <taxon>Ostreoidea</taxon>
        <taxon>Ostreidae</taxon>
        <taxon>Crassostrea</taxon>
    </lineage>
</organism>
<dbReference type="RefSeq" id="XP_022287303.1">
    <property type="nucleotide sequence ID" value="XM_022431595.1"/>
</dbReference>
<feature type="compositionally biased region" description="Basic and acidic residues" evidence="5">
    <location>
        <begin position="369"/>
        <end position="437"/>
    </location>
</feature>
<feature type="domain" description="Ubiquitin-like protease family profile" evidence="6">
    <location>
        <begin position="492"/>
        <end position="652"/>
    </location>
</feature>
<dbReference type="OrthoDB" id="6155247at2759"/>
<keyword evidence="2" id="KW-0645">Protease</keyword>
<dbReference type="GO" id="GO:0006508">
    <property type="term" value="P:proteolysis"/>
    <property type="evidence" value="ECO:0007669"/>
    <property type="project" value="UniProtKB-KW"/>
</dbReference>
<keyword evidence="4" id="KW-0788">Thiol protease</keyword>
<feature type="region of interest" description="Disordered" evidence="5">
    <location>
        <begin position="274"/>
        <end position="465"/>
    </location>
</feature>
<keyword evidence="3" id="KW-0378">Hydrolase</keyword>
<accession>A0A8B8A9R4</accession>
<dbReference type="InterPro" id="IPR003653">
    <property type="entry name" value="Peptidase_C48_C"/>
</dbReference>
<feature type="region of interest" description="Disordered" evidence="5">
    <location>
        <begin position="168"/>
        <end position="262"/>
    </location>
</feature>
<dbReference type="GO" id="GO:0005634">
    <property type="term" value="C:nucleus"/>
    <property type="evidence" value="ECO:0007669"/>
    <property type="project" value="TreeGrafter"/>
</dbReference>
<protein>
    <submittedName>
        <fullName evidence="8">Uncharacterized protein LOC111100026 isoform X1</fullName>
    </submittedName>
</protein>
<dbReference type="Gene3D" id="3.40.395.10">
    <property type="entry name" value="Adenoviral Proteinase, Chain A"/>
    <property type="match status" value="1"/>
</dbReference>
<comment type="similarity">
    <text evidence="1">Belongs to the peptidase C48 family.</text>
</comment>
<evidence type="ECO:0000256" key="4">
    <source>
        <dbReference type="ARBA" id="ARBA00022807"/>
    </source>
</evidence>
<dbReference type="GO" id="GO:0016926">
    <property type="term" value="P:protein desumoylation"/>
    <property type="evidence" value="ECO:0007669"/>
    <property type="project" value="TreeGrafter"/>
</dbReference>
<dbReference type="Proteomes" id="UP000694844">
    <property type="component" value="Chromosome 6"/>
</dbReference>
<feature type="compositionally biased region" description="Basic and acidic residues" evidence="5">
    <location>
        <begin position="189"/>
        <end position="248"/>
    </location>
</feature>
<dbReference type="Pfam" id="PF02902">
    <property type="entry name" value="Peptidase_C48"/>
    <property type="match status" value="1"/>
</dbReference>
<feature type="compositionally biased region" description="Basic and acidic residues" evidence="5">
    <location>
        <begin position="279"/>
        <end position="338"/>
    </location>
</feature>
<evidence type="ECO:0000256" key="2">
    <source>
        <dbReference type="ARBA" id="ARBA00022670"/>
    </source>
</evidence>
<evidence type="ECO:0000256" key="3">
    <source>
        <dbReference type="ARBA" id="ARBA00022801"/>
    </source>
</evidence>
<dbReference type="GeneID" id="111100026"/>
<dbReference type="PANTHER" id="PTHR12606">
    <property type="entry name" value="SENTRIN/SUMO-SPECIFIC PROTEASE"/>
    <property type="match status" value="1"/>
</dbReference>
<dbReference type="GO" id="GO:0016929">
    <property type="term" value="F:deSUMOylase activity"/>
    <property type="evidence" value="ECO:0007669"/>
    <property type="project" value="TreeGrafter"/>
</dbReference>
<evidence type="ECO:0000256" key="5">
    <source>
        <dbReference type="SAM" id="MobiDB-lite"/>
    </source>
</evidence>
<dbReference type="InterPro" id="IPR038765">
    <property type="entry name" value="Papain-like_cys_pep_sf"/>
</dbReference>
<evidence type="ECO:0000256" key="1">
    <source>
        <dbReference type="ARBA" id="ARBA00005234"/>
    </source>
</evidence>
<dbReference type="PANTHER" id="PTHR12606:SF136">
    <property type="entry name" value="ULP1 PROTEASE FAMILY PROTEIN"/>
    <property type="match status" value="1"/>
</dbReference>
<reference evidence="8" key="1">
    <citation type="submission" date="2025-08" db="UniProtKB">
        <authorList>
            <consortium name="RefSeq"/>
        </authorList>
    </citation>
    <scope>IDENTIFICATION</scope>
    <source>
        <tissue evidence="8">Whole sample</tissue>
    </source>
</reference>
<dbReference type="PROSITE" id="PS50600">
    <property type="entry name" value="ULP_PROTEASE"/>
    <property type="match status" value="1"/>
</dbReference>